<sequence length="591" mass="62901">MPKTSTTPPTAATTTPPRRSQRLSKPRANIDVNPTAAFPQGSPGSSPGRQSLKKTIGDHTTVEYAQPVASTSRVQLPSPSPTRKRKHRNEVDSPVGKKAKLSVGKGKARERAATTSDSRDGHSNGNFATLLSFTPHSSQTHYNTRKDSRKPALPRIPYILTKDNRSSPSQTLAKSVRRQPIPSRNADVMTGRKTGRAPPASRAKSRGKGKSKSPLPSTLSSPTASPLSTAPAKHSHLPPLTTTTPPTTPPTTPKKPTIVALSALSPQSSHDDLETADLPLLVGPSLPLPPLVLPVASPQPQRGRSRARGTSPHNMPSRSPVRTRGRSRMLGVSSSPPALDASTKSPLIPDAPNVRPSSPPIIGATATTMPSELTAPPSTPPRSCEETEEQEVEEMMVDTYLGNDVSERTVSAELQSEDTTPEDQSEREDQEVDENTAPPTPPLQPLPPPVSLAPSLCPPPASLDVVENAMSLPCPDVPDLPPDPLPNPYEHQGEEQHVQLDYEDFTSPLSPTPSISTISEPQTPRRLGAKGRRYIAGVVWELDRWGNWRPVDDGSGSSVLGGPNSGLGCTGSGGSGWGMWKSMCKARVGLL</sequence>
<dbReference type="Proteomes" id="UP001049176">
    <property type="component" value="Chromosome 7"/>
</dbReference>
<proteinExistence type="predicted"/>
<feature type="compositionally biased region" description="Acidic residues" evidence="1">
    <location>
        <begin position="386"/>
        <end position="396"/>
    </location>
</feature>
<feature type="compositionally biased region" description="Pro residues" evidence="1">
    <location>
        <begin position="438"/>
        <end position="455"/>
    </location>
</feature>
<dbReference type="KEGG" id="more:E1B28_011878"/>
<feature type="compositionally biased region" description="Polar residues" evidence="1">
    <location>
        <begin position="123"/>
        <end position="142"/>
    </location>
</feature>
<evidence type="ECO:0000313" key="2">
    <source>
        <dbReference type="EMBL" id="KAG7090280.1"/>
    </source>
</evidence>
<reference evidence="2" key="1">
    <citation type="journal article" date="2021" name="Genome Biol. Evol.">
        <title>The assembled and annotated genome of the fairy-ring fungus Marasmius oreades.</title>
        <authorList>
            <person name="Hiltunen M."/>
            <person name="Ament-Velasquez S.L."/>
            <person name="Johannesson H."/>
        </authorList>
    </citation>
    <scope>NUCLEOTIDE SEQUENCE</scope>
    <source>
        <strain evidence="2">03SP1</strain>
    </source>
</reference>
<feature type="compositionally biased region" description="Low complexity" evidence="1">
    <location>
        <begin position="506"/>
        <end position="524"/>
    </location>
</feature>
<feature type="compositionally biased region" description="Acidic residues" evidence="1">
    <location>
        <begin position="415"/>
        <end position="434"/>
    </location>
</feature>
<dbReference type="RefSeq" id="XP_043006750.1">
    <property type="nucleotide sequence ID" value="XM_043156935.1"/>
</dbReference>
<dbReference type="EMBL" id="CM032187">
    <property type="protein sequence ID" value="KAG7090280.1"/>
    <property type="molecule type" value="Genomic_DNA"/>
</dbReference>
<dbReference type="GeneID" id="66080953"/>
<feature type="region of interest" description="Disordered" evidence="1">
    <location>
        <begin position="504"/>
        <end position="526"/>
    </location>
</feature>
<keyword evidence="3" id="KW-1185">Reference proteome</keyword>
<feature type="compositionally biased region" description="Low complexity" evidence="1">
    <location>
        <begin position="39"/>
        <end position="48"/>
    </location>
</feature>
<gene>
    <name evidence="2" type="ORF">E1B28_011878</name>
</gene>
<feature type="compositionally biased region" description="Polar residues" evidence="1">
    <location>
        <begin position="68"/>
        <end position="77"/>
    </location>
</feature>
<feature type="compositionally biased region" description="Low complexity" evidence="1">
    <location>
        <begin position="212"/>
        <end position="245"/>
    </location>
</feature>
<dbReference type="OrthoDB" id="10685167at2759"/>
<protein>
    <submittedName>
        <fullName evidence="2">Uncharacterized protein</fullName>
    </submittedName>
</protein>
<evidence type="ECO:0000313" key="3">
    <source>
        <dbReference type="Proteomes" id="UP001049176"/>
    </source>
</evidence>
<feature type="compositionally biased region" description="Basic and acidic residues" evidence="1">
    <location>
        <begin position="107"/>
        <end position="122"/>
    </location>
</feature>
<accession>A0A9P7RVQ8</accession>
<feature type="compositionally biased region" description="Low complexity" evidence="1">
    <location>
        <begin position="1"/>
        <end position="18"/>
    </location>
</feature>
<organism evidence="2 3">
    <name type="scientific">Marasmius oreades</name>
    <name type="common">fairy-ring Marasmius</name>
    <dbReference type="NCBI Taxonomy" id="181124"/>
    <lineage>
        <taxon>Eukaryota</taxon>
        <taxon>Fungi</taxon>
        <taxon>Dikarya</taxon>
        <taxon>Basidiomycota</taxon>
        <taxon>Agaricomycotina</taxon>
        <taxon>Agaricomycetes</taxon>
        <taxon>Agaricomycetidae</taxon>
        <taxon>Agaricales</taxon>
        <taxon>Marasmiineae</taxon>
        <taxon>Marasmiaceae</taxon>
        <taxon>Marasmius</taxon>
    </lineage>
</organism>
<dbReference type="AlphaFoldDB" id="A0A9P7RVQ8"/>
<feature type="region of interest" description="Disordered" evidence="1">
    <location>
        <begin position="1"/>
        <end position="455"/>
    </location>
</feature>
<name>A0A9P7RVQ8_9AGAR</name>
<comment type="caution">
    <text evidence="2">The sequence shown here is derived from an EMBL/GenBank/DDBJ whole genome shotgun (WGS) entry which is preliminary data.</text>
</comment>
<evidence type="ECO:0000256" key="1">
    <source>
        <dbReference type="SAM" id="MobiDB-lite"/>
    </source>
</evidence>